<dbReference type="EMBL" id="QGGH01000007">
    <property type="protein sequence ID" value="PWJ89516.1"/>
    <property type="molecule type" value="Genomic_DNA"/>
</dbReference>
<protein>
    <submittedName>
        <fullName evidence="1">Uncharacterized protein</fullName>
    </submittedName>
</protein>
<organism evidence="1 2">
    <name type="scientific">Rhizobium loti</name>
    <name type="common">Mesorhizobium loti</name>
    <dbReference type="NCBI Taxonomy" id="381"/>
    <lineage>
        <taxon>Bacteria</taxon>
        <taxon>Pseudomonadati</taxon>
        <taxon>Pseudomonadota</taxon>
        <taxon>Alphaproteobacteria</taxon>
        <taxon>Hyphomicrobiales</taxon>
        <taxon>Phyllobacteriaceae</taxon>
        <taxon>Mesorhizobium</taxon>
    </lineage>
</organism>
<dbReference type="AlphaFoldDB" id="A0A8E2W9R1"/>
<reference evidence="1 2" key="1">
    <citation type="submission" date="2018-05" db="EMBL/GenBank/DDBJ databases">
        <title>Genomic Encyclopedia of Type Strains, Phase IV (KMG-IV): sequencing the most valuable type-strain genomes for metagenomic binning, comparative biology and taxonomic classification.</title>
        <authorList>
            <person name="Goeker M."/>
        </authorList>
    </citation>
    <scope>NUCLEOTIDE SEQUENCE [LARGE SCALE GENOMIC DNA]</scope>
    <source>
        <strain evidence="1 2">DSM 2626</strain>
    </source>
</reference>
<name>A0A8E2W9R1_RHILI</name>
<accession>A0A8E2W9R1</accession>
<proteinExistence type="predicted"/>
<evidence type="ECO:0000313" key="1">
    <source>
        <dbReference type="EMBL" id="PWJ89516.1"/>
    </source>
</evidence>
<dbReference type="Proteomes" id="UP000245631">
    <property type="component" value="Unassembled WGS sequence"/>
</dbReference>
<evidence type="ECO:0000313" key="2">
    <source>
        <dbReference type="Proteomes" id="UP000245631"/>
    </source>
</evidence>
<sequence length="183" mass="19939">MLEVYFLRCRRFIALGVIWAMTFLGSPNAYSKTTIDNNGDCNANVSGSGNTVIVKCAPGEKSSQADHLIIVTSDAMNVVDFPNINPSMINPFLSTYSVDIDDEEVISSPLNTPFEDATLHKSDGDYSFKMELDFVFVNGFQAQAHCSGILKVHASAALIPRMLVLANPAGRVAAQTCRFDIRP</sequence>
<gene>
    <name evidence="1" type="ORF">C8D77_107160</name>
</gene>
<comment type="caution">
    <text evidence="1">The sequence shown here is derived from an EMBL/GenBank/DDBJ whole genome shotgun (WGS) entry which is preliminary data.</text>
</comment>